<dbReference type="VEuPathDB" id="CryptoDB:CmeUKMEL1_01865"/>
<proteinExistence type="predicted"/>
<evidence type="ECO:0000256" key="1">
    <source>
        <dbReference type="SAM" id="Coils"/>
    </source>
</evidence>
<dbReference type="Proteomes" id="UP000236928">
    <property type="component" value="Unassembled WGS sequence"/>
</dbReference>
<keyword evidence="1" id="KW-0175">Coiled coil</keyword>
<sequence>MDKLEMSSECKGCESYKNEISKLRKEIYNISKSNINSQRLLEEKYTMQVQQFQEENFKLKKTIQEYQEYKHKSEIYYEEVNNTLIVAKSKLKELHDRITFLEKSNSELESKYNEAKSLLSILVEHNNYNSEFSNNKIPIKENQTNYIY</sequence>
<name>A0A2P4YX01_9CRYT</name>
<organism evidence="2 3">
    <name type="scientific">Cryptosporidium meleagridis</name>
    <dbReference type="NCBI Taxonomy" id="93969"/>
    <lineage>
        <taxon>Eukaryota</taxon>
        <taxon>Sar</taxon>
        <taxon>Alveolata</taxon>
        <taxon>Apicomplexa</taxon>
        <taxon>Conoidasida</taxon>
        <taxon>Coccidia</taxon>
        <taxon>Eucoccidiorida</taxon>
        <taxon>Eimeriorina</taxon>
        <taxon>Cryptosporidiidae</taxon>
        <taxon>Cryptosporidium</taxon>
    </lineage>
</organism>
<keyword evidence="3" id="KW-1185">Reference proteome</keyword>
<dbReference type="AlphaFoldDB" id="A0A2P4YX01"/>
<reference evidence="2 3" key="1">
    <citation type="submission" date="2014-04" db="EMBL/GenBank/DDBJ databases">
        <title>Comparative Genomics of Cryptosporidium Species.</title>
        <authorList>
            <person name="Silva J.C."/>
            <person name="Su Q."/>
            <person name="Chalmers R."/>
            <person name="Chibucos M.C."/>
            <person name="Elwin K."/>
            <person name="Godinez A."/>
            <person name="Guo F."/>
            <person name="Huynh K."/>
            <person name="Orvis J."/>
            <person name="Ott S."/>
            <person name="Sadzewicz L."/>
            <person name="Sengamalay N."/>
            <person name="Shetty A."/>
            <person name="Sun M."/>
            <person name="Tallon L."/>
            <person name="Xiao L."/>
            <person name="Zhang H."/>
            <person name="Fraser C.M."/>
            <person name="Zhu G."/>
            <person name="Kissinger J."/>
            <person name="Widmer G."/>
        </authorList>
    </citation>
    <scope>NUCLEOTIDE SEQUENCE [LARGE SCALE GENOMIC DNA]</scope>
    <source>
        <strain evidence="2 3">UKMEL1</strain>
    </source>
</reference>
<comment type="caution">
    <text evidence="2">The sequence shown here is derived from an EMBL/GenBank/DDBJ whole genome shotgun (WGS) entry which is preliminary data.</text>
</comment>
<evidence type="ECO:0000313" key="3">
    <source>
        <dbReference type="Proteomes" id="UP000236928"/>
    </source>
</evidence>
<accession>A0A2P4YX01</accession>
<gene>
    <name evidence="2" type="ORF">CmeUKMEL1_01865</name>
</gene>
<dbReference type="OrthoDB" id="344113at2759"/>
<feature type="coiled-coil region" evidence="1">
    <location>
        <begin position="49"/>
        <end position="118"/>
    </location>
</feature>
<protein>
    <submittedName>
        <fullName evidence="2">Uncharacterized protein</fullName>
    </submittedName>
</protein>
<dbReference type="EMBL" id="JIBK01000003">
    <property type="protein sequence ID" value="POM82332.1"/>
    <property type="molecule type" value="Genomic_DNA"/>
</dbReference>
<evidence type="ECO:0000313" key="2">
    <source>
        <dbReference type="EMBL" id="POM82332.1"/>
    </source>
</evidence>